<dbReference type="AlphaFoldDB" id="A0A9D4TY84"/>
<evidence type="ECO:0000256" key="2">
    <source>
        <dbReference type="ARBA" id="ARBA00022723"/>
    </source>
</evidence>
<keyword evidence="6" id="KW-1185">Reference proteome</keyword>
<dbReference type="OrthoDB" id="445007at2759"/>
<dbReference type="GO" id="GO:0046872">
    <property type="term" value="F:metal ion binding"/>
    <property type="evidence" value="ECO:0007669"/>
    <property type="project" value="UniProtKB-KW"/>
</dbReference>
<dbReference type="Pfam" id="PF05721">
    <property type="entry name" value="PhyH"/>
    <property type="match status" value="1"/>
</dbReference>
<organism evidence="5 6">
    <name type="scientific">Chlorella vulgaris</name>
    <name type="common">Green alga</name>
    <dbReference type="NCBI Taxonomy" id="3077"/>
    <lineage>
        <taxon>Eukaryota</taxon>
        <taxon>Viridiplantae</taxon>
        <taxon>Chlorophyta</taxon>
        <taxon>core chlorophytes</taxon>
        <taxon>Trebouxiophyceae</taxon>
        <taxon>Chlorellales</taxon>
        <taxon>Chlorellaceae</taxon>
        <taxon>Chlorella clade</taxon>
        <taxon>Chlorella</taxon>
    </lineage>
</organism>
<evidence type="ECO:0008006" key="7">
    <source>
        <dbReference type="Google" id="ProtNLM"/>
    </source>
</evidence>
<dbReference type="Gene3D" id="2.60.120.620">
    <property type="entry name" value="q2cbj1_9rhob like domain"/>
    <property type="match status" value="1"/>
</dbReference>
<comment type="caution">
    <text evidence="5">The sequence shown here is derived from an EMBL/GenBank/DDBJ whole genome shotgun (WGS) entry which is preliminary data.</text>
</comment>
<protein>
    <recommendedName>
        <fullName evidence="7">Phytanoyl-CoA dioxygenase</fullName>
    </recommendedName>
</protein>
<evidence type="ECO:0000256" key="4">
    <source>
        <dbReference type="SAM" id="MobiDB-lite"/>
    </source>
</evidence>
<dbReference type="InterPro" id="IPR008775">
    <property type="entry name" value="Phytyl_CoA_dOase-like"/>
</dbReference>
<gene>
    <name evidence="5" type="ORF">D9Q98_006203</name>
</gene>
<keyword evidence="2" id="KW-0479">Metal-binding</keyword>
<reference evidence="5" key="2">
    <citation type="submission" date="2020-11" db="EMBL/GenBank/DDBJ databases">
        <authorList>
            <person name="Cecchin M."/>
            <person name="Marcolungo L."/>
            <person name="Rossato M."/>
            <person name="Girolomoni L."/>
            <person name="Cosentino E."/>
            <person name="Cuine S."/>
            <person name="Li-Beisson Y."/>
            <person name="Delledonne M."/>
            <person name="Ballottari M."/>
        </authorList>
    </citation>
    <scope>NUCLEOTIDE SEQUENCE</scope>
    <source>
        <strain evidence="5">211/11P</strain>
        <tissue evidence="5">Whole cell</tissue>
    </source>
</reference>
<dbReference type="PANTHER" id="PTHR20883:SF15">
    <property type="entry name" value="PHYTANOYL-COA DIOXYGENASE DOMAIN-CONTAINING PROTEIN 1"/>
    <property type="match status" value="1"/>
</dbReference>
<proteinExistence type="predicted"/>
<evidence type="ECO:0000256" key="1">
    <source>
        <dbReference type="ARBA" id="ARBA00001962"/>
    </source>
</evidence>
<evidence type="ECO:0000313" key="6">
    <source>
        <dbReference type="Proteomes" id="UP001055712"/>
    </source>
</evidence>
<dbReference type="EMBL" id="SIDB01000002">
    <property type="protein sequence ID" value="KAI3436792.1"/>
    <property type="molecule type" value="Genomic_DNA"/>
</dbReference>
<comment type="cofactor">
    <cofactor evidence="1">
        <name>Fe cation</name>
        <dbReference type="ChEBI" id="CHEBI:24875"/>
    </cofactor>
</comment>
<reference evidence="5" key="1">
    <citation type="journal article" date="2019" name="Plant J.">
        <title>Chlorella vulgaris genome assembly and annotation reveals the molecular basis for metabolic acclimation to high light conditions.</title>
        <authorList>
            <person name="Cecchin M."/>
            <person name="Marcolungo L."/>
            <person name="Rossato M."/>
            <person name="Girolomoni L."/>
            <person name="Cosentino E."/>
            <person name="Cuine S."/>
            <person name="Li-Beisson Y."/>
            <person name="Delledonne M."/>
            <person name="Ballottari M."/>
        </authorList>
    </citation>
    <scope>NUCLEOTIDE SEQUENCE</scope>
    <source>
        <strain evidence="5">211/11P</strain>
    </source>
</reference>
<sequence length="309" mass="34270">MLSVEQLEQFKRDGFLVVEGFASLEEVAALKQRGEELVEAWDPEAISVFSTRNQTSKTDNYFLDSASDVGFFFEEKALDEGGKLVKPKNRAINKIGHALHDLDPVFRRWSRSSHVADVMQSLGFQRPVPVQSMLIFKQPYVGGEVVPHQDSSFLCTSPLSCVGIWLALEDATQTNGCMWTLPGSHLDGVHRRFVRAPDGTVSFEGDMPEFEEAAFVPLEAKAGSLVLLHGANVHTSKENNSPVSRHAYTMHFVESAPGYTYATDNWLQRRAEVPFEPLYDISGSSSTPETPPAFAQPPHRCRQAVTAQS</sequence>
<keyword evidence="3" id="KW-0408">Iron</keyword>
<name>A0A9D4TY84_CHLVU</name>
<dbReference type="PANTHER" id="PTHR20883">
    <property type="entry name" value="PHYTANOYL-COA DIOXYGENASE DOMAIN CONTAINING 1"/>
    <property type="match status" value="1"/>
</dbReference>
<accession>A0A9D4TY84</accession>
<feature type="region of interest" description="Disordered" evidence="4">
    <location>
        <begin position="279"/>
        <end position="309"/>
    </location>
</feature>
<dbReference type="Proteomes" id="UP001055712">
    <property type="component" value="Unassembled WGS sequence"/>
</dbReference>
<evidence type="ECO:0000256" key="3">
    <source>
        <dbReference type="ARBA" id="ARBA00023004"/>
    </source>
</evidence>
<dbReference type="SUPFAM" id="SSF51197">
    <property type="entry name" value="Clavaminate synthase-like"/>
    <property type="match status" value="1"/>
</dbReference>
<evidence type="ECO:0000313" key="5">
    <source>
        <dbReference type="EMBL" id="KAI3436792.1"/>
    </source>
</evidence>